<dbReference type="GO" id="GO:0015562">
    <property type="term" value="F:efflux transmembrane transporter activity"/>
    <property type="evidence" value="ECO:0007669"/>
    <property type="project" value="InterPro"/>
</dbReference>
<evidence type="ECO:0000313" key="3">
    <source>
        <dbReference type="Proteomes" id="UP000053470"/>
    </source>
</evidence>
<evidence type="ECO:0000313" key="2">
    <source>
        <dbReference type="EMBL" id="CEJ16981.1"/>
    </source>
</evidence>
<protein>
    <submittedName>
        <fullName evidence="2">Cobalt-zinc-cadmium resistance protein (Partial sequence c terminus)</fullName>
    </submittedName>
</protein>
<dbReference type="Proteomes" id="UP000053470">
    <property type="component" value="Unassembled WGS sequence"/>
</dbReference>
<dbReference type="Pfam" id="PF02321">
    <property type="entry name" value="OEP"/>
    <property type="match status" value="1"/>
</dbReference>
<organism evidence="2 3">
    <name type="scientific">Ralstonia solanacearum IPO1609</name>
    <dbReference type="NCBI Taxonomy" id="564066"/>
    <lineage>
        <taxon>Bacteria</taxon>
        <taxon>Pseudomonadati</taxon>
        <taxon>Pseudomonadota</taxon>
        <taxon>Betaproteobacteria</taxon>
        <taxon>Burkholderiales</taxon>
        <taxon>Burkholderiaceae</taxon>
        <taxon>Ralstonia</taxon>
        <taxon>Ralstonia solanacearum species complex</taxon>
    </lineage>
</organism>
<dbReference type="SUPFAM" id="SSF56954">
    <property type="entry name" value="Outer membrane efflux proteins (OEP)"/>
    <property type="match status" value="1"/>
</dbReference>
<evidence type="ECO:0000256" key="1">
    <source>
        <dbReference type="ARBA" id="ARBA00007613"/>
    </source>
</evidence>
<dbReference type="InterPro" id="IPR003423">
    <property type="entry name" value="OMP_efflux"/>
</dbReference>
<dbReference type="AlphaFoldDB" id="A0A7U7JE18"/>
<keyword evidence="3" id="KW-1185">Reference proteome</keyword>
<comment type="similarity">
    <text evidence="1">Belongs to the outer membrane factor (OMF) (TC 1.B.17) family.</text>
</comment>
<gene>
    <name evidence="2" type="primary">czcC</name>
    <name evidence="2" type="ORF">RSIPO_03681</name>
</gene>
<dbReference type="EMBL" id="LN651281">
    <property type="protein sequence ID" value="CEJ16981.1"/>
    <property type="molecule type" value="Genomic_DNA"/>
</dbReference>
<name>A0A7U7JE18_RALSL</name>
<sequence>MLPGAGRAYDAARIGFEAGKFNFLDVLDAQRTLFQARAQYLAALSRAHQAAAGIDRILGR</sequence>
<reference evidence="2" key="2">
    <citation type="submission" date="2022-04" db="EMBL/GenBank/DDBJ databases">
        <title>Genomic draft of R. solanacearum strain IPO1609, a phylotype IIB1/biovar 2/race 3 strain isolated from potato in Europe.</title>
        <authorList>
            <person name="Boucher C."/>
            <person name="Carrere S."/>
            <person name="Dossat C."/>
            <person name="Elbaz M."/>
            <person name="Genin S."/>
            <person name="Gouzy J."/>
            <person name="Prior P."/>
            <person name="Segurens B."/>
            <person name="Wincker P."/>
        </authorList>
    </citation>
    <scope>NUCLEOTIDE SEQUENCE</scope>
    <source>
        <strain evidence="2">IPO1609</strain>
    </source>
</reference>
<dbReference type="Gene3D" id="1.20.1600.10">
    <property type="entry name" value="Outer membrane efflux proteins (OEP)"/>
    <property type="match status" value="1"/>
</dbReference>
<reference evidence="2" key="1">
    <citation type="submission" date="2014-11" db="EMBL/GenBank/DDBJ databases">
        <authorList>
            <person name="Genoscope - CEA"/>
        </authorList>
    </citation>
    <scope>NUCLEOTIDE SEQUENCE</scope>
    <source>
        <strain evidence="2">IPO1609</strain>
    </source>
</reference>
<proteinExistence type="inferred from homology"/>
<accession>A0A7U7JE18</accession>